<dbReference type="InterPro" id="IPR014756">
    <property type="entry name" value="Ig_E-set"/>
</dbReference>
<dbReference type="InterPro" id="IPR050789">
    <property type="entry name" value="Diverse_Enzym_Activities"/>
</dbReference>
<comment type="caution">
    <text evidence="3">The sequence shown here is derived from an EMBL/GenBank/DDBJ whole genome shotgun (WGS) entry which is preliminary data.</text>
</comment>
<dbReference type="Pfam" id="PF00144">
    <property type="entry name" value="Beta-lactamase"/>
    <property type="match status" value="1"/>
</dbReference>
<dbReference type="Proteomes" id="UP000033121">
    <property type="component" value="Unassembled WGS sequence"/>
</dbReference>
<evidence type="ECO:0000313" key="3">
    <source>
        <dbReference type="EMBL" id="GAO41886.1"/>
    </source>
</evidence>
<dbReference type="PANTHER" id="PTHR43283:SF18">
    <property type="match status" value="1"/>
</dbReference>
<dbReference type="SUPFAM" id="SSF81296">
    <property type="entry name" value="E set domains"/>
    <property type="match status" value="1"/>
</dbReference>
<dbReference type="InterPro" id="IPR032640">
    <property type="entry name" value="AMPK1_CBM"/>
</dbReference>
<accession>A0A0E9MWU8</accession>
<dbReference type="CDD" id="cd02859">
    <property type="entry name" value="E_set_AMPKbeta_like_N"/>
    <property type="match status" value="1"/>
</dbReference>
<dbReference type="AlphaFoldDB" id="A0A0E9MWU8"/>
<dbReference type="SUPFAM" id="SSF56601">
    <property type="entry name" value="beta-lactamase/transpeptidase-like"/>
    <property type="match status" value="1"/>
</dbReference>
<dbReference type="InterPro" id="IPR012338">
    <property type="entry name" value="Beta-lactam/transpept-like"/>
</dbReference>
<proteinExistence type="predicted"/>
<dbReference type="PANTHER" id="PTHR43283">
    <property type="entry name" value="BETA-LACTAMASE-RELATED"/>
    <property type="match status" value="1"/>
</dbReference>
<dbReference type="Gene3D" id="2.60.40.10">
    <property type="entry name" value="Immunoglobulins"/>
    <property type="match status" value="1"/>
</dbReference>
<dbReference type="InterPro" id="IPR001466">
    <property type="entry name" value="Beta-lactam-related"/>
</dbReference>
<dbReference type="EMBL" id="BBWV01000001">
    <property type="protein sequence ID" value="GAO41886.1"/>
    <property type="molecule type" value="Genomic_DNA"/>
</dbReference>
<reference evidence="3 4" key="1">
    <citation type="submission" date="2015-04" db="EMBL/GenBank/DDBJ databases">
        <title>Whole genome shotgun sequence of Flavihumibacter petaseus NBRC 106054.</title>
        <authorList>
            <person name="Miyazawa S."/>
            <person name="Hosoyama A."/>
            <person name="Hashimoto M."/>
            <person name="Noguchi M."/>
            <person name="Tsuchikane K."/>
            <person name="Ohji S."/>
            <person name="Yamazoe A."/>
            <person name="Ichikawa N."/>
            <person name="Kimura A."/>
            <person name="Fujita N."/>
        </authorList>
    </citation>
    <scope>NUCLEOTIDE SEQUENCE [LARGE SCALE GENOMIC DNA]</scope>
    <source>
        <strain evidence="3 4">NBRC 106054</strain>
    </source>
</reference>
<dbReference type="InterPro" id="IPR013783">
    <property type="entry name" value="Ig-like_fold"/>
</dbReference>
<dbReference type="STRING" id="1220578.FPE01S_01_09010"/>
<dbReference type="Pfam" id="PF16561">
    <property type="entry name" value="AMPK1_CBM"/>
    <property type="match status" value="1"/>
</dbReference>
<dbReference type="Gene3D" id="3.40.710.10">
    <property type="entry name" value="DD-peptidase/beta-lactamase superfamily"/>
    <property type="match status" value="1"/>
</dbReference>
<organism evidence="3 4">
    <name type="scientific">Flavihumibacter petaseus NBRC 106054</name>
    <dbReference type="NCBI Taxonomy" id="1220578"/>
    <lineage>
        <taxon>Bacteria</taxon>
        <taxon>Pseudomonadati</taxon>
        <taxon>Bacteroidota</taxon>
        <taxon>Chitinophagia</taxon>
        <taxon>Chitinophagales</taxon>
        <taxon>Chitinophagaceae</taxon>
        <taxon>Flavihumibacter</taxon>
    </lineage>
</organism>
<protein>
    <submittedName>
        <fullName evidence="3">Putative beta-lactamase</fullName>
    </submittedName>
</protein>
<feature type="domain" description="Beta-lactamase-related" evidence="1">
    <location>
        <begin position="21"/>
        <end position="311"/>
    </location>
</feature>
<evidence type="ECO:0000259" key="1">
    <source>
        <dbReference type="Pfam" id="PF00144"/>
    </source>
</evidence>
<sequence length="519" mass="58908">MFISVLPQRGRTQLSEMRLNAAMKAKQVPGLSMAVIRKGKADTLFALGVRSLDTREAVTDETIFDAASLSKTVFAYAVLQLVSSGKLDLDKPLYQYASYPDLEHDKRYQQITARLVLSHTSGLPNWRRGPRLEFMYDPGKQFQYSGEGFVFLSKVVEKITGMRINDWMQQMVFQPLGMTHSSYRDTAFLHNDFAWSHEDVGITRQKNFPSEPNVAYSLQTTAADYAKFVIAFMEGKGINKKVREQMFRPQNNSAMDPKNSRLSWALGVGVESEPQGAGNWQWGDNGTYKALLLFYPDKKEGLVYFTNSYNGLALAPEILDMVFPGPHDALTWLEIDPFSIPNETLLMRAYTMPWNTAVQPWVIAATGLPDTMVLNEKRLCNLGDRLLELQRPSSARDLYAMAAKLYPKSIAVEKGYRRAMTDLGFIKDTFPLSKGPVMFELAGVPYARRVNLVGTFNNWDDSKHPMLWSNGRWMTQLDLLPGSYEYKFVVDGVWLTDPVNPKVSSGRYINSIREWPEKK</sequence>
<name>A0A0E9MWU8_9BACT</name>
<keyword evidence="4" id="KW-1185">Reference proteome</keyword>
<evidence type="ECO:0000259" key="2">
    <source>
        <dbReference type="Pfam" id="PF16561"/>
    </source>
</evidence>
<feature type="domain" description="AMP-activated protein kinase glycogen-binding" evidence="2">
    <location>
        <begin position="447"/>
        <end position="504"/>
    </location>
</feature>
<evidence type="ECO:0000313" key="4">
    <source>
        <dbReference type="Proteomes" id="UP000033121"/>
    </source>
</evidence>
<gene>
    <name evidence="3" type="ORF">FPE01S_01_09010</name>
</gene>